<feature type="transmembrane region" description="Helical" evidence="24">
    <location>
        <begin position="50"/>
        <end position="71"/>
    </location>
</feature>
<evidence type="ECO:0000256" key="24">
    <source>
        <dbReference type="SAM" id="Phobius"/>
    </source>
</evidence>
<comment type="pathway">
    <text evidence="4">Lipid metabolism.</text>
</comment>
<proteinExistence type="inferred from homology"/>
<dbReference type="GO" id="GO:0016024">
    <property type="term" value="P:CDP-diacylglycerol biosynthetic process"/>
    <property type="evidence" value="ECO:0007669"/>
    <property type="project" value="TreeGrafter"/>
</dbReference>
<evidence type="ECO:0000256" key="12">
    <source>
        <dbReference type="ARBA" id="ARBA00022695"/>
    </source>
</evidence>
<dbReference type="RefSeq" id="WP_223212158.1">
    <property type="nucleotide sequence ID" value="NZ_LR215010.1"/>
</dbReference>
<evidence type="ECO:0000313" key="25">
    <source>
        <dbReference type="EMBL" id="VEU68586.1"/>
    </source>
</evidence>
<evidence type="ECO:0000313" key="26">
    <source>
        <dbReference type="Proteomes" id="UP000290495"/>
    </source>
</evidence>
<keyword evidence="12 25" id="KW-0548">Nucleotidyltransferase</keyword>
<keyword evidence="11 24" id="KW-0812">Transmembrane</keyword>
<evidence type="ECO:0000256" key="8">
    <source>
        <dbReference type="ARBA" id="ARBA00022475"/>
    </source>
</evidence>
<dbReference type="AlphaFoldDB" id="A0A449AQE3"/>
<evidence type="ECO:0000256" key="2">
    <source>
        <dbReference type="ARBA" id="ARBA00004651"/>
    </source>
</evidence>
<dbReference type="EC" id="2.7.7.41" evidence="6"/>
<evidence type="ECO:0000256" key="13">
    <source>
        <dbReference type="ARBA" id="ARBA00022989"/>
    </source>
</evidence>
<organism evidence="25 26">
    <name type="scientific">Mycoplasmopsis canis</name>
    <dbReference type="NCBI Taxonomy" id="29555"/>
    <lineage>
        <taxon>Bacteria</taxon>
        <taxon>Bacillati</taxon>
        <taxon>Mycoplasmatota</taxon>
        <taxon>Mycoplasmoidales</taxon>
        <taxon>Metamycoplasmataceae</taxon>
        <taxon>Mycoplasmopsis</taxon>
    </lineage>
</organism>
<comment type="subcellular location">
    <subcellularLocation>
        <location evidence="2">Cell membrane</location>
        <topology evidence="2">Multi-pass membrane protein</topology>
    </subcellularLocation>
</comment>
<comment type="pathway">
    <text evidence="3">Phospholipid metabolism; CDP-diacylglycerol biosynthesis; CDP-diacylglycerol from sn-glycerol 3-phosphate: step 3/3.</text>
</comment>
<evidence type="ECO:0000256" key="23">
    <source>
        <dbReference type="ARBA" id="ARBA00033406"/>
    </source>
</evidence>
<evidence type="ECO:0000256" key="7">
    <source>
        <dbReference type="ARBA" id="ARBA00019373"/>
    </source>
</evidence>
<keyword evidence="15 24" id="KW-0472">Membrane</keyword>
<dbReference type="PANTHER" id="PTHR46382:SF1">
    <property type="entry name" value="PHOSPHATIDATE CYTIDYLYLTRANSFERASE"/>
    <property type="match status" value="1"/>
</dbReference>
<dbReference type="GO" id="GO:0004605">
    <property type="term" value="F:phosphatidate cytidylyltransferase activity"/>
    <property type="evidence" value="ECO:0007669"/>
    <property type="project" value="UniProtKB-EC"/>
</dbReference>
<evidence type="ECO:0000256" key="21">
    <source>
        <dbReference type="ARBA" id="ARBA00032396"/>
    </source>
</evidence>
<gene>
    <name evidence="25" type="primary">cdsA</name>
    <name evidence="25" type="ORF">NCTC10146_00030</name>
</gene>
<evidence type="ECO:0000256" key="17">
    <source>
        <dbReference type="ARBA" id="ARBA00023264"/>
    </source>
</evidence>
<dbReference type="Pfam" id="PF01148">
    <property type="entry name" value="CTP_transf_1"/>
    <property type="match status" value="1"/>
</dbReference>
<feature type="transmembrane region" description="Helical" evidence="24">
    <location>
        <begin position="233"/>
        <end position="254"/>
    </location>
</feature>
<feature type="transmembrane region" description="Helical" evidence="24">
    <location>
        <begin position="83"/>
        <end position="102"/>
    </location>
</feature>
<evidence type="ECO:0000256" key="5">
    <source>
        <dbReference type="ARBA" id="ARBA00010185"/>
    </source>
</evidence>
<sequence length="340" mass="39182">MNKINKEQRSNIFKERVIPAILMTLFILIFMLLIRYSLYWSASQINNDSLYWFLICISLIIVFALAFWAFFELAKSFLKNNILAFFQASLMLLSLLLWIRMYDLFKFQRADYTISLNLLHETIIYDYIYWIILFVNVIVFMISRALDLGKQTNVIGLLRNALHFFITFLVISAFFKTFLFLNLIKSGIFYILLFVIISVAHDIGGFFGGMLFGHKFFRNKLAPTISPKKTYEGAIVGILSSIIISIIFSLSYYGGSRAYAIDNDLISLLTQGGGRTIVLIVFLVLAPIFALTGDLYFSFVKRTVEIKDFSRILRGHGGLLDRIDSITFVFFLFLILSRAL</sequence>
<keyword evidence="13 24" id="KW-1133">Transmembrane helix</keyword>
<feature type="transmembrane region" description="Helical" evidence="24">
    <location>
        <begin position="20"/>
        <end position="38"/>
    </location>
</feature>
<evidence type="ECO:0000256" key="19">
    <source>
        <dbReference type="ARBA" id="ARBA00031825"/>
    </source>
</evidence>
<protein>
    <recommendedName>
        <fullName evidence="7">Phosphatidate cytidylyltransferase</fullName>
        <ecNumber evidence="6">2.7.7.41</ecNumber>
    </recommendedName>
    <alternativeName>
        <fullName evidence="20">CDP-DAG synthase</fullName>
    </alternativeName>
    <alternativeName>
        <fullName evidence="22">CDP-DG synthase</fullName>
    </alternativeName>
    <alternativeName>
        <fullName evidence="18">CDP-diacylglycerol synthase</fullName>
    </alternativeName>
    <alternativeName>
        <fullName evidence="21">CDP-diglyceride pyrophosphorylase</fullName>
    </alternativeName>
    <alternativeName>
        <fullName evidence="23">CDP-diglyceride synthase</fullName>
    </alternativeName>
    <alternativeName>
        <fullName evidence="19">CTP:phosphatidate cytidylyltransferase</fullName>
    </alternativeName>
</protein>
<evidence type="ECO:0000256" key="6">
    <source>
        <dbReference type="ARBA" id="ARBA00012487"/>
    </source>
</evidence>
<dbReference type="GO" id="GO:0005886">
    <property type="term" value="C:plasma membrane"/>
    <property type="evidence" value="ECO:0007669"/>
    <property type="project" value="UniProtKB-SubCell"/>
</dbReference>
<reference evidence="25 26" key="1">
    <citation type="submission" date="2019-01" db="EMBL/GenBank/DDBJ databases">
        <authorList>
            <consortium name="Pathogen Informatics"/>
        </authorList>
    </citation>
    <scope>NUCLEOTIDE SEQUENCE [LARGE SCALE GENOMIC DNA]</scope>
    <source>
        <strain evidence="25 26">NCTC10146</strain>
    </source>
</reference>
<accession>A0A449AQE3</accession>
<dbReference type="Proteomes" id="UP000290495">
    <property type="component" value="Chromosome"/>
</dbReference>
<keyword evidence="14" id="KW-0443">Lipid metabolism</keyword>
<keyword evidence="8" id="KW-1003">Cell membrane</keyword>
<feature type="transmembrane region" description="Helical" evidence="24">
    <location>
        <begin position="274"/>
        <end position="299"/>
    </location>
</feature>
<comment type="similarity">
    <text evidence="5">Belongs to the CDS family.</text>
</comment>
<evidence type="ECO:0000256" key="18">
    <source>
        <dbReference type="ARBA" id="ARBA00029893"/>
    </source>
</evidence>
<dbReference type="PANTHER" id="PTHR46382">
    <property type="entry name" value="PHOSPHATIDATE CYTIDYLYLTRANSFERASE"/>
    <property type="match status" value="1"/>
</dbReference>
<name>A0A449AQE3_9BACT</name>
<evidence type="ECO:0000256" key="3">
    <source>
        <dbReference type="ARBA" id="ARBA00005119"/>
    </source>
</evidence>
<keyword evidence="17" id="KW-1208">Phospholipid metabolism</keyword>
<evidence type="ECO:0000256" key="16">
    <source>
        <dbReference type="ARBA" id="ARBA00023209"/>
    </source>
</evidence>
<evidence type="ECO:0000256" key="14">
    <source>
        <dbReference type="ARBA" id="ARBA00023098"/>
    </source>
</evidence>
<evidence type="ECO:0000256" key="1">
    <source>
        <dbReference type="ARBA" id="ARBA00001698"/>
    </source>
</evidence>
<evidence type="ECO:0000256" key="15">
    <source>
        <dbReference type="ARBA" id="ARBA00023136"/>
    </source>
</evidence>
<evidence type="ECO:0000256" key="4">
    <source>
        <dbReference type="ARBA" id="ARBA00005189"/>
    </source>
</evidence>
<dbReference type="EMBL" id="LR215010">
    <property type="protein sequence ID" value="VEU68586.1"/>
    <property type="molecule type" value="Genomic_DNA"/>
</dbReference>
<evidence type="ECO:0000256" key="10">
    <source>
        <dbReference type="ARBA" id="ARBA00022679"/>
    </source>
</evidence>
<evidence type="ECO:0000256" key="11">
    <source>
        <dbReference type="ARBA" id="ARBA00022692"/>
    </source>
</evidence>
<keyword evidence="16" id="KW-0594">Phospholipid biosynthesis</keyword>
<feature type="transmembrane region" description="Helical" evidence="24">
    <location>
        <begin position="122"/>
        <end position="142"/>
    </location>
</feature>
<evidence type="ECO:0000256" key="9">
    <source>
        <dbReference type="ARBA" id="ARBA00022516"/>
    </source>
</evidence>
<feature type="transmembrane region" description="Helical" evidence="24">
    <location>
        <begin position="162"/>
        <end position="181"/>
    </location>
</feature>
<comment type="catalytic activity">
    <reaction evidence="1">
        <text>a 1,2-diacyl-sn-glycero-3-phosphate + CTP + H(+) = a CDP-1,2-diacyl-sn-glycerol + diphosphate</text>
        <dbReference type="Rhea" id="RHEA:16229"/>
        <dbReference type="ChEBI" id="CHEBI:15378"/>
        <dbReference type="ChEBI" id="CHEBI:33019"/>
        <dbReference type="ChEBI" id="CHEBI:37563"/>
        <dbReference type="ChEBI" id="CHEBI:58332"/>
        <dbReference type="ChEBI" id="CHEBI:58608"/>
        <dbReference type="EC" id="2.7.7.41"/>
    </reaction>
</comment>
<evidence type="ECO:0000256" key="20">
    <source>
        <dbReference type="ARBA" id="ARBA00032253"/>
    </source>
</evidence>
<feature type="transmembrane region" description="Helical" evidence="24">
    <location>
        <begin position="187"/>
        <end position="212"/>
    </location>
</feature>
<evidence type="ECO:0000256" key="22">
    <source>
        <dbReference type="ARBA" id="ARBA00032743"/>
    </source>
</evidence>
<keyword evidence="10 25" id="KW-0808">Transferase</keyword>
<keyword evidence="9" id="KW-0444">Lipid biosynthesis</keyword>